<gene>
    <name evidence="1" type="ORF">IK5_03300</name>
</gene>
<evidence type="ECO:0000313" key="2">
    <source>
        <dbReference type="Proteomes" id="UP000006967"/>
    </source>
</evidence>
<reference evidence="1 2" key="1">
    <citation type="submission" date="2012-04" db="EMBL/GenBank/DDBJ databases">
        <title>The Genome Sequence of Bacillus cereus VD154.</title>
        <authorList>
            <consortium name="The Broad Institute Genome Sequencing Platform"/>
            <consortium name="The Broad Institute Genome Sequencing Center for Infectious Disease"/>
            <person name="Feldgarden M."/>
            <person name="Van der Auwera G.A."/>
            <person name="Mahillon J."/>
            <person name="Duprez V."/>
            <person name="Timmery S."/>
            <person name="Mattelet C."/>
            <person name="Dierick K."/>
            <person name="Sun M."/>
            <person name="Yu Z."/>
            <person name="Zhu L."/>
            <person name="Hu X."/>
            <person name="Shank E.B."/>
            <person name="Swiecicka I."/>
            <person name="Hansen B.M."/>
            <person name="Andrup L."/>
            <person name="Young S.K."/>
            <person name="Zeng Q."/>
            <person name="Gargeya S."/>
            <person name="Fitzgerald M."/>
            <person name="Haas B."/>
            <person name="Abouelleil A."/>
            <person name="Alvarado L."/>
            <person name="Arachchi H.M."/>
            <person name="Berlin A."/>
            <person name="Chapman S.B."/>
            <person name="Goldberg J."/>
            <person name="Griggs A."/>
            <person name="Gujja S."/>
            <person name="Hansen M."/>
            <person name="Howarth C."/>
            <person name="Imamovic A."/>
            <person name="Larimer J."/>
            <person name="McCowen C."/>
            <person name="Montmayeur A."/>
            <person name="Murphy C."/>
            <person name="Neiman D."/>
            <person name="Pearson M."/>
            <person name="Priest M."/>
            <person name="Roberts A."/>
            <person name="Saif S."/>
            <person name="Shea T."/>
            <person name="Sisk P."/>
            <person name="Sykes S."/>
            <person name="Wortman J."/>
            <person name="Nusbaum C."/>
            <person name="Birren B."/>
        </authorList>
    </citation>
    <scope>NUCLEOTIDE SEQUENCE [LARGE SCALE GENOMIC DNA]</scope>
    <source>
        <strain evidence="1 2">VD154</strain>
    </source>
</reference>
<dbReference type="AlphaFoldDB" id="A0A9W5KW64"/>
<evidence type="ECO:0008006" key="3">
    <source>
        <dbReference type="Google" id="ProtNLM"/>
    </source>
</evidence>
<dbReference type="InterPro" id="IPR025041">
    <property type="entry name" value="DUF3983"/>
</dbReference>
<evidence type="ECO:0000313" key="1">
    <source>
        <dbReference type="EMBL" id="EJR70941.1"/>
    </source>
</evidence>
<organism evidence="1 2">
    <name type="scientific">Bacillus cereus VD154</name>
    <dbReference type="NCBI Taxonomy" id="1053238"/>
    <lineage>
        <taxon>Bacteria</taxon>
        <taxon>Bacillati</taxon>
        <taxon>Bacillota</taxon>
        <taxon>Bacilli</taxon>
        <taxon>Bacillales</taxon>
        <taxon>Bacillaceae</taxon>
        <taxon>Bacillus</taxon>
        <taxon>Bacillus cereus group</taxon>
    </lineage>
</organism>
<comment type="caution">
    <text evidence="1">The sequence shown here is derived from an EMBL/GenBank/DDBJ whole genome shotgun (WGS) entry which is preliminary data.</text>
</comment>
<name>A0A9W5KW64_BACCE</name>
<protein>
    <recommendedName>
        <fullName evidence="3">DUF3983 domain-containing protein</fullName>
    </recommendedName>
</protein>
<proteinExistence type="predicted"/>
<dbReference type="EMBL" id="AHFG01000034">
    <property type="protein sequence ID" value="EJR70941.1"/>
    <property type="molecule type" value="Genomic_DNA"/>
</dbReference>
<accession>A0A9W5KW64</accession>
<dbReference type="Pfam" id="PF13137">
    <property type="entry name" value="DUF3983"/>
    <property type="match status" value="1"/>
</dbReference>
<dbReference type="Proteomes" id="UP000006967">
    <property type="component" value="Unassembled WGS sequence"/>
</dbReference>
<sequence length="66" mass="7512">MGIKSVKMLQNGKEGHLNEGVRELASIKKRKVKKAIARRSKIIEGAEKERVKKAWRNIFLQAGILK</sequence>